<reference evidence="1 2" key="1">
    <citation type="submission" date="2022-05" db="EMBL/GenBank/DDBJ databases">
        <authorList>
            <consortium name="Genoscope - CEA"/>
            <person name="William W."/>
        </authorList>
    </citation>
    <scope>NUCLEOTIDE SEQUENCE [LARGE SCALE GENOMIC DNA]</scope>
</reference>
<protein>
    <submittedName>
        <fullName evidence="1">Uncharacterized protein</fullName>
    </submittedName>
</protein>
<gene>
    <name evidence="1" type="ORF">PEVE_00029855</name>
</gene>
<comment type="caution">
    <text evidence="1">The sequence shown here is derived from an EMBL/GenBank/DDBJ whole genome shotgun (WGS) entry which is preliminary data.</text>
</comment>
<evidence type="ECO:0000313" key="1">
    <source>
        <dbReference type="EMBL" id="CAH3016460.1"/>
    </source>
</evidence>
<dbReference type="Proteomes" id="UP001159427">
    <property type="component" value="Unassembled WGS sequence"/>
</dbReference>
<dbReference type="EMBL" id="CALNXI010000042">
    <property type="protein sequence ID" value="CAH3016460.1"/>
    <property type="molecule type" value="Genomic_DNA"/>
</dbReference>
<name>A0ABN8LH65_9CNID</name>
<evidence type="ECO:0000313" key="2">
    <source>
        <dbReference type="Proteomes" id="UP001159427"/>
    </source>
</evidence>
<sequence length="121" mass="13711">MACISAVVLVDGFQHGDEEFFTKALAFGSVRHQTFNLRRFDSTALLLQSLRAIATYRHQSRLHGWEINSTGLPQFRVSTALLAYIQDMLLDKFEQGRPVPAALTLWVKGFQQHAFFLDLVA</sequence>
<keyword evidence="2" id="KW-1185">Reference proteome</keyword>
<organism evidence="1 2">
    <name type="scientific">Porites evermanni</name>
    <dbReference type="NCBI Taxonomy" id="104178"/>
    <lineage>
        <taxon>Eukaryota</taxon>
        <taxon>Metazoa</taxon>
        <taxon>Cnidaria</taxon>
        <taxon>Anthozoa</taxon>
        <taxon>Hexacorallia</taxon>
        <taxon>Scleractinia</taxon>
        <taxon>Fungiina</taxon>
        <taxon>Poritidae</taxon>
        <taxon>Porites</taxon>
    </lineage>
</organism>
<proteinExistence type="predicted"/>
<accession>A0ABN8LH65</accession>